<proteinExistence type="predicted"/>
<protein>
    <submittedName>
        <fullName evidence="1">Uncharacterized protein</fullName>
    </submittedName>
</protein>
<evidence type="ECO:0000313" key="2">
    <source>
        <dbReference type="Proteomes" id="UP001054837"/>
    </source>
</evidence>
<organism evidence="1 2">
    <name type="scientific">Caerostris darwini</name>
    <dbReference type="NCBI Taxonomy" id="1538125"/>
    <lineage>
        <taxon>Eukaryota</taxon>
        <taxon>Metazoa</taxon>
        <taxon>Ecdysozoa</taxon>
        <taxon>Arthropoda</taxon>
        <taxon>Chelicerata</taxon>
        <taxon>Arachnida</taxon>
        <taxon>Araneae</taxon>
        <taxon>Araneomorphae</taxon>
        <taxon>Entelegynae</taxon>
        <taxon>Araneoidea</taxon>
        <taxon>Araneidae</taxon>
        <taxon>Caerostris</taxon>
    </lineage>
</organism>
<dbReference type="Proteomes" id="UP001054837">
    <property type="component" value="Unassembled WGS sequence"/>
</dbReference>
<accession>A0AAV4VAI9</accession>
<sequence length="151" mass="17062">MPGILDCPINHSIDISKHGWDSSEKCQNCETLQPHRDLTTPFLSAPNLSTTVSDEFSPPLKLSEFISISQSRKVIEVDDKVWNSWHFQIACYITMAALKISTVILSPSISRMIFMFHIVFMDSLSDIEERESYHLLEALSDGSAPHCHIVL</sequence>
<evidence type="ECO:0000313" key="1">
    <source>
        <dbReference type="EMBL" id="GIY66664.1"/>
    </source>
</evidence>
<name>A0AAV4VAI9_9ARAC</name>
<dbReference type="EMBL" id="BPLQ01012636">
    <property type="protein sequence ID" value="GIY66664.1"/>
    <property type="molecule type" value="Genomic_DNA"/>
</dbReference>
<comment type="caution">
    <text evidence="1">The sequence shown here is derived from an EMBL/GenBank/DDBJ whole genome shotgun (WGS) entry which is preliminary data.</text>
</comment>
<dbReference type="AlphaFoldDB" id="A0AAV4VAI9"/>
<reference evidence="1 2" key="1">
    <citation type="submission" date="2021-06" db="EMBL/GenBank/DDBJ databases">
        <title>Caerostris darwini draft genome.</title>
        <authorList>
            <person name="Kono N."/>
            <person name="Arakawa K."/>
        </authorList>
    </citation>
    <scope>NUCLEOTIDE SEQUENCE [LARGE SCALE GENOMIC DNA]</scope>
</reference>
<keyword evidence="2" id="KW-1185">Reference proteome</keyword>
<gene>
    <name evidence="1" type="ORF">CDAR_381311</name>
</gene>